<protein>
    <submittedName>
        <fullName evidence="1">Uncharacterized protein</fullName>
    </submittedName>
</protein>
<evidence type="ECO:0000313" key="2">
    <source>
        <dbReference type="Proteomes" id="UP000239561"/>
    </source>
</evidence>
<gene>
    <name evidence="1" type="ORF">XcuCFBP2542_17650</name>
</gene>
<sequence length="61" mass="6822">MRLLHFGDQTLTIFQDDSQSSPFMTAVFKCLTTPVNGGFCHWLAFAMQLTLKHRQCGADSA</sequence>
<dbReference type="AlphaFoldDB" id="A0A2S7DDQ9"/>
<name>A0A2S7DDQ9_9XANT</name>
<evidence type="ECO:0000313" key="1">
    <source>
        <dbReference type="EMBL" id="PPU71937.1"/>
    </source>
</evidence>
<proteinExistence type="predicted"/>
<dbReference type="Proteomes" id="UP000239561">
    <property type="component" value="Unassembled WGS sequence"/>
</dbReference>
<comment type="caution">
    <text evidence="1">The sequence shown here is derived from an EMBL/GenBank/DDBJ whole genome shotgun (WGS) entry which is preliminary data.</text>
</comment>
<accession>A0A2S7DDQ9</accession>
<organism evidence="1 2">
    <name type="scientific">Xanthomonas cucurbitae</name>
    <dbReference type="NCBI Taxonomy" id="56453"/>
    <lineage>
        <taxon>Bacteria</taxon>
        <taxon>Pseudomonadati</taxon>
        <taxon>Pseudomonadota</taxon>
        <taxon>Gammaproteobacteria</taxon>
        <taxon>Lysobacterales</taxon>
        <taxon>Lysobacteraceae</taxon>
        <taxon>Xanthomonas</taxon>
    </lineage>
</organism>
<dbReference type="EMBL" id="MDED01000056">
    <property type="protein sequence ID" value="PPU71937.1"/>
    <property type="molecule type" value="Genomic_DNA"/>
</dbReference>
<reference evidence="1 2" key="1">
    <citation type="submission" date="2016-08" db="EMBL/GenBank/DDBJ databases">
        <authorList>
            <person name="Seilhamer J.J."/>
        </authorList>
    </citation>
    <scope>NUCLEOTIDE SEQUENCE [LARGE SCALE GENOMIC DNA]</scope>
    <source>
        <strain evidence="1 2">CFBP2542</strain>
    </source>
</reference>